<sequence length="138" mass="16325">MDESNNIKMLGKKKLYLPGSNSSGVLTSNNHDKYTHQNLEIPPEIYNEIDKNIENDTEVSKHFEKYQKRIIESKDYNKIIRNLFNRNMVLIKKDLRINTKTKRTPFDYFYDDSVFTVTNIFIGNMIELENVNAEKRTV</sequence>
<protein>
    <submittedName>
        <fullName evidence="1">Uncharacterized protein</fullName>
    </submittedName>
</protein>
<organism evidence="1 2">
    <name type="scientific">Hamiltosporidium magnivora</name>
    <dbReference type="NCBI Taxonomy" id="148818"/>
    <lineage>
        <taxon>Eukaryota</taxon>
        <taxon>Fungi</taxon>
        <taxon>Fungi incertae sedis</taxon>
        <taxon>Microsporidia</taxon>
        <taxon>Dubosqiidae</taxon>
        <taxon>Hamiltosporidium</taxon>
    </lineage>
</organism>
<evidence type="ECO:0000313" key="2">
    <source>
        <dbReference type="Proteomes" id="UP000291404"/>
    </source>
</evidence>
<gene>
    <name evidence="1" type="ORF">CWI36_0149p0030</name>
</gene>
<name>A0A4Q9LJI8_9MICR</name>
<dbReference type="AlphaFoldDB" id="A0A4Q9LJI8"/>
<evidence type="ECO:0000313" key="1">
    <source>
        <dbReference type="EMBL" id="TBU08363.1"/>
    </source>
</evidence>
<reference evidence="1 2" key="1">
    <citation type="submission" date="2017-12" db="EMBL/GenBank/DDBJ databases">
        <authorList>
            <person name="Pombert J.-F."/>
            <person name="Haag K.L."/>
            <person name="Ebert D."/>
        </authorList>
    </citation>
    <scope>NUCLEOTIDE SEQUENCE [LARGE SCALE GENOMIC DNA]</scope>
    <source>
        <strain evidence="1">BE-OM-2</strain>
    </source>
</reference>
<dbReference type="VEuPathDB" id="MicrosporidiaDB:CWI39_0589p0040"/>
<dbReference type="Proteomes" id="UP000291404">
    <property type="component" value="Unassembled WGS sequence"/>
</dbReference>
<keyword evidence="2" id="KW-1185">Reference proteome</keyword>
<accession>A0A4Q9LJI8</accession>
<proteinExistence type="predicted"/>
<dbReference type="VEuPathDB" id="MicrosporidiaDB:CWI36_0149p0030"/>
<comment type="caution">
    <text evidence="1">The sequence shown here is derived from an EMBL/GenBank/DDBJ whole genome shotgun (WGS) entry which is preliminary data.</text>
</comment>
<dbReference type="EMBL" id="PITI01000149">
    <property type="protein sequence ID" value="TBU08363.1"/>
    <property type="molecule type" value="Genomic_DNA"/>
</dbReference>